<reference evidence="3" key="1">
    <citation type="submission" date="2024-05" db="EMBL/GenBank/DDBJ databases">
        <authorList>
            <person name="Bunk B."/>
            <person name="Swiderski J."/>
            <person name="Sproer C."/>
            <person name="Thiel V."/>
        </authorList>
    </citation>
    <scope>NUCLEOTIDE SEQUENCE</scope>
    <source>
        <strain evidence="3">DSM 17735</strain>
        <plasmid evidence="3">p3</plasmid>
    </source>
</reference>
<geneLocation type="plasmid" evidence="3">
    <name>p3</name>
</geneLocation>
<sequence length="203" mass="22707">MLDESSNKQRRRRTGAMSLSEMTTIVVLFHTMRGRQFKAFYAGIVCRFMTAEFPRRLSYARFVALMPRCAVVLAALFETLKGTCTGLSIADATPLAVCDNLRIQRNKVFKGIAQRGKSSTGWFYGLKLHAVINQRGELLAIKVTLVRSIEPQGTADHHLKPVWHPVRRQGLRGQGVFAQDEGQGHRSGHAGTQEHESGRAFRV</sequence>
<proteinExistence type="predicted"/>
<protein>
    <submittedName>
        <fullName evidence="3">Transposase</fullName>
    </submittedName>
</protein>
<evidence type="ECO:0000259" key="2">
    <source>
        <dbReference type="Pfam" id="PF13612"/>
    </source>
</evidence>
<organism evidence="3">
    <name type="scientific">Polaromonas hydrogenivorans</name>
    <dbReference type="NCBI Taxonomy" id="335476"/>
    <lineage>
        <taxon>Bacteria</taxon>
        <taxon>Pseudomonadati</taxon>
        <taxon>Pseudomonadota</taxon>
        <taxon>Betaproteobacteria</taxon>
        <taxon>Burkholderiales</taxon>
        <taxon>Comamonadaceae</taxon>
        <taxon>Polaromonas</taxon>
    </lineage>
</organism>
<dbReference type="Pfam" id="PF13612">
    <property type="entry name" value="DDE_Tnp_1_3"/>
    <property type="match status" value="1"/>
</dbReference>
<dbReference type="RefSeq" id="WP_349283059.1">
    <property type="nucleotide sequence ID" value="NZ_CBCSCU010000118.1"/>
</dbReference>
<evidence type="ECO:0000256" key="1">
    <source>
        <dbReference type="SAM" id="MobiDB-lite"/>
    </source>
</evidence>
<dbReference type="AlphaFoldDB" id="A0AAU7LZN4"/>
<accession>A0AAU7LZN4</accession>
<dbReference type="InterPro" id="IPR025668">
    <property type="entry name" value="Tnp_DDE_dom"/>
</dbReference>
<evidence type="ECO:0000313" key="3">
    <source>
        <dbReference type="EMBL" id="XBP73097.1"/>
    </source>
</evidence>
<feature type="region of interest" description="Disordered" evidence="1">
    <location>
        <begin position="179"/>
        <end position="203"/>
    </location>
</feature>
<feature type="compositionally biased region" description="Basic and acidic residues" evidence="1">
    <location>
        <begin position="192"/>
        <end position="203"/>
    </location>
</feature>
<name>A0AAU7LZN4_9BURK</name>
<feature type="domain" description="Transposase DDE" evidence="2">
    <location>
        <begin position="81"/>
        <end position="145"/>
    </location>
</feature>
<gene>
    <name evidence="3" type="ORF">ABLV49_24295</name>
</gene>
<keyword evidence="3" id="KW-0614">Plasmid</keyword>
<dbReference type="EMBL" id="CP157678">
    <property type="protein sequence ID" value="XBP73097.1"/>
    <property type="molecule type" value="Genomic_DNA"/>
</dbReference>